<dbReference type="Pfam" id="PF08281">
    <property type="entry name" value="Sigma70_r4_2"/>
    <property type="match status" value="1"/>
</dbReference>
<dbReference type="InterPro" id="IPR039425">
    <property type="entry name" value="RNA_pol_sigma-70-like"/>
</dbReference>
<keyword evidence="8" id="KW-1185">Reference proteome</keyword>
<organism evidence="7 8">
    <name type="scientific">Catenovulum adriaticum</name>
    <dbReference type="NCBI Taxonomy" id="2984846"/>
    <lineage>
        <taxon>Bacteria</taxon>
        <taxon>Pseudomonadati</taxon>
        <taxon>Pseudomonadota</taxon>
        <taxon>Gammaproteobacteria</taxon>
        <taxon>Alteromonadales</taxon>
        <taxon>Alteromonadaceae</taxon>
        <taxon>Catenovulum</taxon>
    </lineage>
</organism>
<dbReference type="NCBIfam" id="TIGR02937">
    <property type="entry name" value="sigma70-ECF"/>
    <property type="match status" value="1"/>
</dbReference>
<evidence type="ECO:0000256" key="4">
    <source>
        <dbReference type="ARBA" id="ARBA00023163"/>
    </source>
</evidence>
<keyword evidence="2" id="KW-0805">Transcription regulation</keyword>
<comment type="similarity">
    <text evidence="1">Belongs to the sigma-70 factor family. ECF subfamily.</text>
</comment>
<evidence type="ECO:0000313" key="7">
    <source>
        <dbReference type="EMBL" id="WAJ71781.1"/>
    </source>
</evidence>
<dbReference type="Gene3D" id="1.10.10.10">
    <property type="entry name" value="Winged helix-like DNA-binding domain superfamily/Winged helix DNA-binding domain"/>
    <property type="match status" value="1"/>
</dbReference>
<proteinExistence type="inferred from homology"/>
<name>A0ABY7ARN0_9ALTE</name>
<dbReference type="InterPro" id="IPR014284">
    <property type="entry name" value="RNA_pol_sigma-70_dom"/>
</dbReference>
<dbReference type="EMBL" id="CP109966">
    <property type="protein sequence ID" value="WAJ71781.1"/>
    <property type="molecule type" value="Genomic_DNA"/>
</dbReference>
<gene>
    <name evidence="7" type="ORF">OLW01_15700</name>
</gene>
<dbReference type="Pfam" id="PF04542">
    <property type="entry name" value="Sigma70_r2"/>
    <property type="match status" value="1"/>
</dbReference>
<dbReference type="InterPro" id="IPR007627">
    <property type="entry name" value="RNA_pol_sigma70_r2"/>
</dbReference>
<evidence type="ECO:0000313" key="8">
    <source>
        <dbReference type="Proteomes" id="UP001163726"/>
    </source>
</evidence>
<dbReference type="RefSeq" id="WP_268076503.1">
    <property type="nucleotide sequence ID" value="NZ_CP109966.1"/>
</dbReference>
<dbReference type="InterPro" id="IPR013249">
    <property type="entry name" value="RNA_pol_sigma70_r4_t2"/>
</dbReference>
<dbReference type="CDD" id="cd06171">
    <property type="entry name" value="Sigma70_r4"/>
    <property type="match status" value="1"/>
</dbReference>
<evidence type="ECO:0000259" key="6">
    <source>
        <dbReference type="Pfam" id="PF08281"/>
    </source>
</evidence>
<feature type="domain" description="RNA polymerase sigma factor 70 region 4 type 2" evidence="6">
    <location>
        <begin position="113"/>
        <end position="158"/>
    </location>
</feature>
<dbReference type="PANTHER" id="PTHR43133:SF46">
    <property type="entry name" value="RNA POLYMERASE SIGMA-70 FACTOR ECF SUBFAMILY"/>
    <property type="match status" value="1"/>
</dbReference>
<evidence type="ECO:0000259" key="5">
    <source>
        <dbReference type="Pfam" id="PF04542"/>
    </source>
</evidence>
<evidence type="ECO:0000256" key="2">
    <source>
        <dbReference type="ARBA" id="ARBA00023015"/>
    </source>
</evidence>
<dbReference type="PANTHER" id="PTHR43133">
    <property type="entry name" value="RNA POLYMERASE ECF-TYPE SIGMA FACTO"/>
    <property type="match status" value="1"/>
</dbReference>
<keyword evidence="4" id="KW-0804">Transcription</keyword>
<reference evidence="7" key="1">
    <citation type="submission" date="2022-10" db="EMBL/GenBank/DDBJ databases">
        <title>Catenovulum adriacola sp. nov. isolated in the Harbour of Susak.</title>
        <authorList>
            <person name="Schoch T."/>
            <person name="Reich S.J."/>
            <person name="Stoeferle S."/>
            <person name="Flaiz M."/>
            <person name="Kazda M."/>
            <person name="Riedel C.U."/>
            <person name="Duerre P."/>
        </authorList>
    </citation>
    <scope>NUCLEOTIDE SEQUENCE</scope>
    <source>
        <strain evidence="7">TS8</strain>
        <plasmid evidence="7">pCadTS8_1</plasmid>
    </source>
</reference>
<evidence type="ECO:0000256" key="3">
    <source>
        <dbReference type="ARBA" id="ARBA00023082"/>
    </source>
</evidence>
<accession>A0ABY7ARN0</accession>
<dbReference type="InterPro" id="IPR013324">
    <property type="entry name" value="RNA_pol_sigma_r3/r4-like"/>
</dbReference>
<dbReference type="SUPFAM" id="SSF88946">
    <property type="entry name" value="Sigma2 domain of RNA polymerase sigma factors"/>
    <property type="match status" value="1"/>
</dbReference>
<evidence type="ECO:0000256" key="1">
    <source>
        <dbReference type="ARBA" id="ARBA00010641"/>
    </source>
</evidence>
<dbReference type="Proteomes" id="UP001163726">
    <property type="component" value="Plasmid pCadTS8_1"/>
</dbReference>
<feature type="domain" description="RNA polymerase sigma-70 region 2" evidence="5">
    <location>
        <begin position="14"/>
        <end position="75"/>
    </location>
</feature>
<sequence length="181" mass="20798">MHKNEQTFLAPFMALRKSIAHYISRIVPPADVEDIVQDTYVKLCSIEDKDPTKYNKSFLYTMAKNLALDHVKKADNKLTDKVEDESEFHVEDSDKLYNEAVTNEKFAHFCKVVQQMPSQSRKIFVLRKVYGFSQKEIAEQLDISVNTVSNQLVNGMKQFSKLEQSFATETNPVDQQVKRGG</sequence>
<protein>
    <submittedName>
        <fullName evidence="7">Sigma-70 family RNA polymerase sigma factor</fullName>
    </submittedName>
</protein>
<keyword evidence="3" id="KW-0731">Sigma factor</keyword>
<dbReference type="InterPro" id="IPR013325">
    <property type="entry name" value="RNA_pol_sigma_r2"/>
</dbReference>
<keyword evidence="7" id="KW-0614">Plasmid</keyword>
<dbReference type="SUPFAM" id="SSF88659">
    <property type="entry name" value="Sigma3 and sigma4 domains of RNA polymerase sigma factors"/>
    <property type="match status" value="1"/>
</dbReference>
<geneLocation type="plasmid" evidence="7 8">
    <name>pCadTS8_1</name>
</geneLocation>
<dbReference type="InterPro" id="IPR036388">
    <property type="entry name" value="WH-like_DNA-bd_sf"/>
</dbReference>
<dbReference type="Gene3D" id="1.10.1740.10">
    <property type="match status" value="1"/>
</dbReference>